<dbReference type="SMART" id="SM00906">
    <property type="entry name" value="Fungal_trans"/>
    <property type="match status" value="1"/>
</dbReference>
<evidence type="ECO:0000256" key="5">
    <source>
        <dbReference type="ARBA" id="ARBA00023242"/>
    </source>
</evidence>
<feature type="compositionally biased region" description="Low complexity" evidence="6">
    <location>
        <begin position="756"/>
        <end position="767"/>
    </location>
</feature>
<protein>
    <recommendedName>
        <fullName evidence="3">amidase</fullName>
        <ecNumber evidence="3">3.5.1.4</ecNumber>
    </recommendedName>
</protein>
<keyword evidence="7" id="KW-0472">Membrane</keyword>
<dbReference type="InterPro" id="IPR036318">
    <property type="entry name" value="FAD-bd_PCMH-like_sf"/>
</dbReference>
<dbReference type="InterPro" id="IPR023631">
    <property type="entry name" value="Amidase_dom"/>
</dbReference>
<evidence type="ECO:0000256" key="2">
    <source>
        <dbReference type="ARBA" id="ARBA00009199"/>
    </source>
</evidence>
<dbReference type="Gene3D" id="3.30.465.10">
    <property type="match status" value="1"/>
</dbReference>
<dbReference type="Gene3D" id="3.90.1300.10">
    <property type="entry name" value="Amidase signature (AS) domain"/>
    <property type="match status" value="1"/>
</dbReference>
<comment type="similarity">
    <text evidence="2">Belongs to the amidase family.</text>
</comment>
<dbReference type="InterPro" id="IPR016169">
    <property type="entry name" value="FAD-bd_PCMH_sub2"/>
</dbReference>
<keyword evidence="7" id="KW-1133">Transmembrane helix</keyword>
<dbReference type="GO" id="GO:0006351">
    <property type="term" value="P:DNA-templated transcription"/>
    <property type="evidence" value="ECO:0007669"/>
    <property type="project" value="InterPro"/>
</dbReference>
<dbReference type="PANTHER" id="PTHR46072:SF7">
    <property type="entry name" value="AMIDASE"/>
    <property type="match status" value="1"/>
</dbReference>
<evidence type="ECO:0000256" key="1">
    <source>
        <dbReference type="ARBA" id="ARBA00001311"/>
    </source>
</evidence>
<feature type="compositionally biased region" description="Polar residues" evidence="6">
    <location>
        <begin position="742"/>
        <end position="755"/>
    </location>
</feature>
<accession>A0A0B8N1Z9</accession>
<dbReference type="GO" id="GO:0050660">
    <property type="term" value="F:flavin adenine dinucleotide binding"/>
    <property type="evidence" value="ECO:0007669"/>
    <property type="project" value="InterPro"/>
</dbReference>
<feature type="region of interest" description="Disordered" evidence="6">
    <location>
        <begin position="742"/>
        <end position="767"/>
    </location>
</feature>
<evidence type="ECO:0000313" key="10">
    <source>
        <dbReference type="Proteomes" id="UP000053095"/>
    </source>
</evidence>
<keyword evidence="7" id="KW-0812">Transmembrane</keyword>
<feature type="region of interest" description="Disordered" evidence="6">
    <location>
        <begin position="636"/>
        <end position="680"/>
    </location>
</feature>
<dbReference type="PROSITE" id="PS00571">
    <property type="entry name" value="AMIDASES"/>
    <property type="match status" value="1"/>
</dbReference>
<evidence type="ECO:0000313" key="9">
    <source>
        <dbReference type="EMBL" id="GAM43196.1"/>
    </source>
</evidence>
<dbReference type="InterPro" id="IPR020556">
    <property type="entry name" value="Amidase_CS"/>
</dbReference>
<feature type="compositionally biased region" description="Low complexity" evidence="6">
    <location>
        <begin position="643"/>
        <end position="655"/>
    </location>
</feature>
<gene>
    <name evidence="9" type="ORF">TCE0_047f17806</name>
</gene>
<proteinExistence type="inferred from homology"/>
<feature type="transmembrane region" description="Helical" evidence="7">
    <location>
        <begin position="1151"/>
        <end position="1169"/>
    </location>
</feature>
<dbReference type="PANTHER" id="PTHR46072">
    <property type="entry name" value="AMIDASE-RELATED-RELATED"/>
    <property type="match status" value="1"/>
</dbReference>
<dbReference type="SUPFAM" id="SSF56176">
    <property type="entry name" value="FAD-binding/transporter-associated domain-like"/>
    <property type="match status" value="1"/>
</dbReference>
<dbReference type="EC" id="3.5.1.4" evidence="3"/>
<evidence type="ECO:0000256" key="4">
    <source>
        <dbReference type="ARBA" id="ARBA00022801"/>
    </source>
</evidence>
<comment type="catalytic activity">
    <reaction evidence="1">
        <text>a monocarboxylic acid amide + H2O = a monocarboxylate + NH4(+)</text>
        <dbReference type="Rhea" id="RHEA:12020"/>
        <dbReference type="ChEBI" id="CHEBI:15377"/>
        <dbReference type="ChEBI" id="CHEBI:28938"/>
        <dbReference type="ChEBI" id="CHEBI:35757"/>
        <dbReference type="ChEBI" id="CHEBI:83628"/>
        <dbReference type="EC" id="3.5.1.4"/>
    </reaction>
</comment>
<dbReference type="GO" id="GO:0008270">
    <property type="term" value="F:zinc ion binding"/>
    <property type="evidence" value="ECO:0007669"/>
    <property type="project" value="InterPro"/>
</dbReference>
<keyword evidence="10" id="KW-1185">Reference proteome</keyword>
<dbReference type="InterPro" id="IPR036928">
    <property type="entry name" value="AS_sf"/>
</dbReference>
<name>A0A0B8N1Z9_TALPI</name>
<evidence type="ECO:0000256" key="6">
    <source>
        <dbReference type="SAM" id="MobiDB-lite"/>
    </source>
</evidence>
<keyword evidence="4" id="KW-0378">Hydrolase</keyword>
<evidence type="ECO:0000259" key="8">
    <source>
        <dbReference type="SMART" id="SM00906"/>
    </source>
</evidence>
<evidence type="ECO:0000256" key="3">
    <source>
        <dbReference type="ARBA" id="ARBA00012922"/>
    </source>
</evidence>
<dbReference type="InterPro" id="IPR007219">
    <property type="entry name" value="XnlR_reg_dom"/>
</dbReference>
<dbReference type="CDD" id="cd12148">
    <property type="entry name" value="fungal_TF_MHR"/>
    <property type="match status" value="1"/>
</dbReference>
<dbReference type="SUPFAM" id="SSF75304">
    <property type="entry name" value="Amidase signature (AS) enzymes"/>
    <property type="match status" value="1"/>
</dbReference>
<feature type="domain" description="Xylanolytic transcriptional activator regulatory" evidence="8">
    <location>
        <begin position="916"/>
        <end position="988"/>
    </location>
</feature>
<reference evidence="10" key="1">
    <citation type="journal article" date="2015" name="Genome Announc.">
        <title>Draft genome sequence of Talaromyces cellulolyticus strain Y-94, a source of lignocellulosic biomass-degrading enzymes.</title>
        <authorList>
            <person name="Fujii T."/>
            <person name="Koike H."/>
            <person name="Sawayama S."/>
            <person name="Yano S."/>
            <person name="Inoue H."/>
        </authorList>
    </citation>
    <scope>NUCLEOTIDE SEQUENCE [LARGE SCALE GENOMIC DNA]</scope>
    <source>
        <strain evidence="10">Y-94</strain>
    </source>
</reference>
<keyword evidence="5" id="KW-0539">Nucleus</keyword>
<feature type="region of interest" description="Disordered" evidence="6">
    <location>
        <begin position="1226"/>
        <end position="1245"/>
    </location>
</feature>
<dbReference type="Pfam" id="PF01425">
    <property type="entry name" value="Amidase"/>
    <property type="match status" value="1"/>
</dbReference>
<dbReference type="Pfam" id="PF04082">
    <property type="entry name" value="Fungal_trans"/>
    <property type="match status" value="1"/>
</dbReference>
<dbReference type="Proteomes" id="UP000053095">
    <property type="component" value="Unassembled WGS sequence"/>
</dbReference>
<dbReference type="GO" id="GO:0003677">
    <property type="term" value="F:DNA binding"/>
    <property type="evidence" value="ECO:0007669"/>
    <property type="project" value="InterPro"/>
</dbReference>
<feature type="compositionally biased region" description="Polar residues" evidence="6">
    <location>
        <begin position="656"/>
        <end position="674"/>
    </location>
</feature>
<dbReference type="GO" id="GO:0004040">
    <property type="term" value="F:amidase activity"/>
    <property type="evidence" value="ECO:0007669"/>
    <property type="project" value="UniProtKB-EC"/>
</dbReference>
<evidence type="ECO:0000256" key="7">
    <source>
        <dbReference type="SAM" id="Phobius"/>
    </source>
</evidence>
<organism evidence="9 10">
    <name type="scientific">Talaromyces pinophilus</name>
    <name type="common">Penicillium pinophilum</name>
    <dbReference type="NCBI Taxonomy" id="128442"/>
    <lineage>
        <taxon>Eukaryota</taxon>
        <taxon>Fungi</taxon>
        <taxon>Dikarya</taxon>
        <taxon>Ascomycota</taxon>
        <taxon>Pezizomycotina</taxon>
        <taxon>Eurotiomycetes</taxon>
        <taxon>Eurotiomycetidae</taxon>
        <taxon>Eurotiales</taxon>
        <taxon>Trichocomaceae</taxon>
        <taxon>Talaromyces</taxon>
        <taxon>Talaromyces sect. Talaromyces</taxon>
    </lineage>
</organism>
<dbReference type="EMBL" id="DF933843">
    <property type="protein sequence ID" value="GAM43196.1"/>
    <property type="molecule type" value="Genomic_DNA"/>
</dbReference>
<sequence length="1297" mass="141937">MTNHFPPWQNTARAKQQAILDAIPPKWRIQGSISPVSEVVDVTGDYIQQFLSPREIAITNADAVVITEHTTSGKWSSVEVTEAFCHRAAIAHQLVNCLHEIFFDAAIIAARKLDAYFAEKGRPVGPLHGLPVSLKDQFHVPGVETTMGYVGWIGTFEGQRGDCRAKTFKSELVQELQTLGAVLFCKTSVPATLMAGETVNHIVGYTCNPKNRHLSAGGSSGGEGALIALQGSPAGFGTDIGGSIRVPAVFNGLFGLRPSAGRMPYEGAANSMDGQNTILSVIGPMARSVSSLRLLFRAVLSEKPWLHDPLVLELPWRDSIELDLRSQIESNREVLTFGVMLHDGFVQPHPPVQRAIKMVVDTFNRLGHRTIEWHPPSHQEALEIATTAFSLDGGEDILSQLALSGETLLPQSFIKSGTQKNASQVAALNVRKRQYQKAYLEYWNSTTQHTSTGRPVDAIICPVAAQAAIIPGHFRDVGYTTFVSVLDYTSMVIPVTHVDKNLDRNPVQAKYLSELDKLVASDYDAVVFDGAPVGIQLSFQGYTVVISLTIVLVGDRILQTRKRLRKSSAGYSLNSLLTGAEGTLGFATKATLKLAHIPEEYGVAGTTFASRKAAQAATEVIYVQMLQEQISYLQQSTSQHSNSRGSQISSPASSSATDQLAQTTANVARSTPAPSVSREEIEYPLSPRSELQQHQQPPPEPTLSNVVSAMGAAIPDICDIRSPDEYYGQSSLVSFIQQCTHTSANHKSGPGPTSRSTQPITPSTLSTTLTQCPPQCYLSRDFLLPQRRVADWLLGIYFKTSHMFYPWVHKESFMTYYEQLWSSNDEEPPNDLPDVGVGGPGCSMEVFHCALNAIFAIACEFSNMPVKEKQSSSLMFYDRMKSLMNIDILDSGNLGHVQALLLVSLYLQCTPYPRRCWNAVGMAYRISVGIGLHLSQSCDDLTPLEREIRWRVWCACVQMDIMVSMTMGRPSMTRLPCKIPLPSPVDDSCLAAVTQSDAQSQAGTLSHNQFVYENMRLIGILGSILSTIYHSTEADTSKGSLQLPPSDGQAVMDIERALEGFQSSLHPGLRWDSNQVRNCTMDPILKRLSNSLHARRGRTRSGTTQAEDYPISRTDSWSELGQRYCAEGCVLAACELIESLSKATVQGATAAWWYIIFYLISAGVILIAVETNGTVIDGVSSRRRDDAWNSCLQTLFLMEDVHPSARDYAVALNGLKQQREHLTQPGKYAGETGADTGQGGDAAHTVARDIPDGNCHYSAPIAAPSPLLHGWDFGLDDLRLSHFLQGIDEDFLFPNPP</sequence>